<evidence type="ECO:0000313" key="2">
    <source>
        <dbReference type="EMBL" id="TSE02893.1"/>
    </source>
</evidence>
<dbReference type="Proteomes" id="UP000235507">
    <property type="component" value="Unassembled WGS sequence"/>
</dbReference>
<dbReference type="InterPro" id="IPR009510">
    <property type="entry name" value="T3SS_K"/>
</dbReference>
<feature type="region of interest" description="Disordered" evidence="1">
    <location>
        <begin position="1"/>
        <end position="32"/>
    </location>
</feature>
<dbReference type="Pfam" id="PF06578">
    <property type="entry name" value="YscK"/>
    <property type="match status" value="1"/>
</dbReference>
<proteinExistence type="predicted"/>
<keyword evidence="3" id="KW-1185">Reference proteome</keyword>
<name>A0A8T9AIM1_9HYPH</name>
<gene>
    <name evidence="2" type="ORF">C1D09_028045</name>
</gene>
<dbReference type="OrthoDB" id="8112986at2"/>
<evidence type="ECO:0000256" key="1">
    <source>
        <dbReference type="SAM" id="MobiDB-lite"/>
    </source>
</evidence>
<sequence length="225" mass="24224">MVPTAGCLRPRRFHNAREEDMTGTGSGPAASPEWQAFISGPATYADAARLAECFGGAISEAACQRMLRSQRLHERLSKLLIEHYRLSCSADEPSDDVDRSIALSSGDELEDLALRSGAIYWAGDLAAVIDGREADALQAALGADLCTLAVANRDLAGPTRPLQPLEDIRSRVYADGLSCLGGWCQAMPDETGARVRIKLMPHEFIDRTAKPFIEAGPAIVRRAMG</sequence>
<evidence type="ECO:0008006" key="4">
    <source>
        <dbReference type="Google" id="ProtNLM"/>
    </source>
</evidence>
<evidence type="ECO:0000313" key="3">
    <source>
        <dbReference type="Proteomes" id="UP000235507"/>
    </source>
</evidence>
<protein>
    <recommendedName>
        <fullName evidence="4">Type III secretion protein</fullName>
    </recommendedName>
</protein>
<accession>A0A8T9AIM1</accession>
<dbReference type="EMBL" id="PNOT02000329">
    <property type="protein sequence ID" value="TSE02893.1"/>
    <property type="molecule type" value="Genomic_DNA"/>
</dbReference>
<organism evidence="2 3">
    <name type="scientific">Mesorhizobium intechi</name>
    <dbReference type="NCBI Taxonomy" id="537601"/>
    <lineage>
        <taxon>Bacteria</taxon>
        <taxon>Pseudomonadati</taxon>
        <taxon>Pseudomonadota</taxon>
        <taxon>Alphaproteobacteria</taxon>
        <taxon>Hyphomicrobiales</taxon>
        <taxon>Phyllobacteriaceae</taxon>
        <taxon>Mesorhizobium</taxon>
    </lineage>
</organism>
<dbReference type="AlphaFoldDB" id="A0A8T9AIM1"/>
<reference evidence="2" key="1">
    <citation type="submission" date="2019-07" db="EMBL/GenBank/DDBJ databases">
        <title>Mesorhizobum intechiensis sp. nov. isolated from nodules of Lotus tenuis growing in lowlands of the Flooding Pampa, Argentina.</title>
        <authorList>
            <person name="Estrella M.J."/>
            <person name="Torres Tejerizo G.A."/>
            <person name="Cumpa Velazquez L.M."/>
            <person name="Fontana F."/>
            <person name="Hansen L."/>
            <person name="Pistorio M."/>
            <person name="Sannazzaro A.I."/>
        </authorList>
    </citation>
    <scope>NUCLEOTIDE SEQUENCE</scope>
    <source>
        <strain evidence="2">BD68</strain>
    </source>
</reference>
<comment type="caution">
    <text evidence="2">The sequence shown here is derived from an EMBL/GenBank/DDBJ whole genome shotgun (WGS) entry which is preliminary data.</text>
</comment>